<dbReference type="InterPro" id="IPR005358">
    <property type="entry name" value="Puta_zinc/iron-chelating_dom"/>
</dbReference>
<accession>A0A6U2CML4</accession>
<evidence type="ECO:0000313" key="3">
    <source>
        <dbReference type="EMBL" id="CAD8282689.1"/>
    </source>
</evidence>
<name>A0A6U2CML4_9CHLO</name>
<gene>
    <name evidence="2" type="ORF">CEUR00632_LOCUS2723</name>
    <name evidence="3" type="ORF">CEUR00632_LOCUS2724</name>
</gene>
<dbReference type="EMBL" id="HBEC01006022">
    <property type="protein sequence ID" value="CAD8282689.1"/>
    <property type="molecule type" value="Transcribed_RNA"/>
</dbReference>
<feature type="region of interest" description="Disordered" evidence="1">
    <location>
        <begin position="120"/>
        <end position="201"/>
    </location>
</feature>
<dbReference type="PANTHER" id="PTHR35866:SF1">
    <property type="entry name" value="YKGJ FAMILY CYSTEINE CLUSTER PROTEIN"/>
    <property type="match status" value="1"/>
</dbReference>
<organism evidence="2">
    <name type="scientific">Chlamydomonas euryale</name>
    <dbReference type="NCBI Taxonomy" id="1486919"/>
    <lineage>
        <taxon>Eukaryota</taxon>
        <taxon>Viridiplantae</taxon>
        <taxon>Chlorophyta</taxon>
        <taxon>core chlorophytes</taxon>
        <taxon>Chlorophyceae</taxon>
        <taxon>CS clade</taxon>
        <taxon>Chlamydomonadales</taxon>
        <taxon>Chlamydomonadaceae</taxon>
        <taxon>Chlamydomonas</taxon>
    </lineage>
</organism>
<dbReference type="EMBL" id="HBEC01006021">
    <property type="protein sequence ID" value="CAD8282688.1"/>
    <property type="molecule type" value="Transcribed_RNA"/>
</dbReference>
<proteinExistence type="predicted"/>
<dbReference type="PANTHER" id="PTHR35866">
    <property type="entry name" value="PUTATIVE-RELATED"/>
    <property type="match status" value="1"/>
</dbReference>
<sequence length="378" mass="40506">MRAAPSCMAAARCCMAAAPCDRGACSARRPCAVAAWVQPRTQRRRASIPAAIQCIDRHAVRRRPWSAMATVQASHAVGLPCVRPSPAATAAVATAASGTPCGCSAAWSLGHLHAWGHGREHSRLHARRRRRADPAEGGDGGGVAQPSLGSAAEEGTLPLHQPGTPPPLAMTGRERQRAAEAAGQGQGRGKRPPPQPPPLVVAAGTAWSADVTKLRSRAAASKRKDKELFARIKDDRRLDARFHELHESAFSCIDCLECANCCKTTSPRVLGKDVDRLARFLRMRPAEVVKTYLCMDEDGDYVFQQTPCPFLGPDNKCSVYASRPSACAWYPGTDQRRVWSELRVTLENVAVCPAVAGIVERLHAEYGGGGSRSGGKKR</sequence>
<evidence type="ECO:0000313" key="2">
    <source>
        <dbReference type="EMBL" id="CAD8282688.1"/>
    </source>
</evidence>
<dbReference type="AlphaFoldDB" id="A0A6U2CML4"/>
<protein>
    <recommendedName>
        <fullName evidence="4">Zinc/iron-chelating domain-containing protein</fullName>
    </recommendedName>
</protein>
<dbReference type="Pfam" id="PF03692">
    <property type="entry name" value="CxxCxxCC"/>
    <property type="match status" value="1"/>
</dbReference>
<evidence type="ECO:0000256" key="1">
    <source>
        <dbReference type="SAM" id="MobiDB-lite"/>
    </source>
</evidence>
<evidence type="ECO:0008006" key="4">
    <source>
        <dbReference type="Google" id="ProtNLM"/>
    </source>
</evidence>
<reference evidence="2" key="1">
    <citation type="submission" date="2021-01" db="EMBL/GenBank/DDBJ databases">
        <authorList>
            <person name="Corre E."/>
            <person name="Pelletier E."/>
            <person name="Niang G."/>
            <person name="Scheremetjew M."/>
            <person name="Finn R."/>
            <person name="Kale V."/>
            <person name="Holt S."/>
            <person name="Cochrane G."/>
            <person name="Meng A."/>
            <person name="Brown T."/>
            <person name="Cohen L."/>
        </authorList>
    </citation>
    <scope>NUCLEOTIDE SEQUENCE</scope>
    <source>
        <strain evidence="2">CCMP219</strain>
    </source>
</reference>